<evidence type="ECO:0000256" key="9">
    <source>
        <dbReference type="SAM" id="MobiDB-lite"/>
    </source>
</evidence>
<keyword evidence="2" id="KW-0140">cGMP</keyword>
<dbReference type="FunFam" id="3.30.200.20:FF:000315">
    <property type="entry name" value="Calcium-dependent protein kinase 3"/>
    <property type="match status" value="1"/>
</dbReference>
<organism evidence="12">
    <name type="scientific">Guillardia theta</name>
    <name type="common">Cryptophyte</name>
    <name type="synonym">Cryptomonas phi</name>
    <dbReference type="NCBI Taxonomy" id="55529"/>
    <lineage>
        <taxon>Eukaryota</taxon>
        <taxon>Cryptophyceae</taxon>
        <taxon>Pyrenomonadales</taxon>
        <taxon>Geminigeraceae</taxon>
        <taxon>Guillardia</taxon>
    </lineage>
</organism>
<dbReference type="GO" id="GO:0030553">
    <property type="term" value="F:cGMP binding"/>
    <property type="evidence" value="ECO:0007669"/>
    <property type="project" value="UniProtKB-KW"/>
</dbReference>
<dbReference type="GO" id="GO:0005524">
    <property type="term" value="F:ATP binding"/>
    <property type="evidence" value="ECO:0007669"/>
    <property type="project" value="UniProtKB-UniRule"/>
</dbReference>
<feature type="domain" description="Protein kinase" evidence="10">
    <location>
        <begin position="12"/>
        <end position="277"/>
    </location>
</feature>
<dbReference type="AlphaFoldDB" id="A0A7S4UIX5"/>
<keyword evidence="7" id="KW-0142">cGMP-binding</keyword>
<keyword evidence="4 8" id="KW-0547">Nucleotide-binding</keyword>
<proteinExistence type="predicted"/>
<evidence type="ECO:0000259" key="11">
    <source>
        <dbReference type="PROSITE" id="PS50042"/>
    </source>
</evidence>
<dbReference type="SMART" id="SM00220">
    <property type="entry name" value="S_TKc"/>
    <property type="match status" value="1"/>
</dbReference>
<reference evidence="12" key="1">
    <citation type="submission" date="2021-01" db="EMBL/GenBank/DDBJ databases">
        <authorList>
            <person name="Corre E."/>
            <person name="Pelletier E."/>
            <person name="Niang G."/>
            <person name="Scheremetjew M."/>
            <person name="Finn R."/>
            <person name="Kale V."/>
            <person name="Holt S."/>
            <person name="Cochrane G."/>
            <person name="Meng A."/>
            <person name="Brown T."/>
            <person name="Cohen L."/>
        </authorList>
    </citation>
    <scope>NUCLEOTIDE SEQUENCE</scope>
    <source>
        <strain evidence="12">CCMP 2712</strain>
    </source>
</reference>
<accession>A0A7S4UIX5</accession>
<dbReference type="PROSITE" id="PS50042">
    <property type="entry name" value="CNMP_BINDING_3"/>
    <property type="match status" value="1"/>
</dbReference>
<dbReference type="InterPro" id="IPR018488">
    <property type="entry name" value="cNMP-bd_CS"/>
</dbReference>
<evidence type="ECO:0000259" key="10">
    <source>
        <dbReference type="PROSITE" id="PS50011"/>
    </source>
</evidence>
<evidence type="ECO:0000256" key="7">
    <source>
        <dbReference type="ARBA" id="ARBA00022992"/>
    </source>
</evidence>
<dbReference type="PROSITE" id="PS00108">
    <property type="entry name" value="PROTEIN_KINASE_ST"/>
    <property type="match status" value="1"/>
</dbReference>
<keyword evidence="1" id="KW-0723">Serine/threonine-protein kinase</keyword>
<evidence type="ECO:0000256" key="2">
    <source>
        <dbReference type="ARBA" id="ARBA00022535"/>
    </source>
</evidence>
<dbReference type="Gene3D" id="1.10.510.10">
    <property type="entry name" value="Transferase(Phosphotransferase) domain 1"/>
    <property type="match status" value="1"/>
</dbReference>
<evidence type="ECO:0000256" key="3">
    <source>
        <dbReference type="ARBA" id="ARBA00022679"/>
    </source>
</evidence>
<keyword evidence="5" id="KW-0418">Kinase</keyword>
<evidence type="ECO:0000256" key="4">
    <source>
        <dbReference type="ARBA" id="ARBA00022741"/>
    </source>
</evidence>
<dbReference type="Pfam" id="PF00027">
    <property type="entry name" value="cNMP_binding"/>
    <property type="match status" value="1"/>
</dbReference>
<dbReference type="PANTHER" id="PTHR24347">
    <property type="entry name" value="SERINE/THREONINE-PROTEIN KINASE"/>
    <property type="match status" value="1"/>
</dbReference>
<evidence type="ECO:0000256" key="1">
    <source>
        <dbReference type="ARBA" id="ARBA00022527"/>
    </source>
</evidence>
<feature type="domain" description="Cyclic nucleotide-binding" evidence="11">
    <location>
        <begin position="303"/>
        <end position="436"/>
    </location>
</feature>
<dbReference type="InterPro" id="IPR018490">
    <property type="entry name" value="cNMP-bd_dom_sf"/>
</dbReference>
<dbReference type="SUPFAM" id="SSF56112">
    <property type="entry name" value="Protein kinase-like (PK-like)"/>
    <property type="match status" value="1"/>
</dbReference>
<keyword evidence="6 8" id="KW-0067">ATP-binding</keyword>
<dbReference type="SUPFAM" id="SSF51206">
    <property type="entry name" value="cAMP-binding domain-like"/>
    <property type="match status" value="1"/>
</dbReference>
<dbReference type="Gene3D" id="3.30.200.20">
    <property type="entry name" value="Phosphorylase Kinase, domain 1"/>
    <property type="match status" value="1"/>
</dbReference>
<dbReference type="Gene3D" id="2.60.120.10">
    <property type="entry name" value="Jelly Rolls"/>
    <property type="match status" value="1"/>
</dbReference>
<keyword evidence="3" id="KW-0808">Transferase</keyword>
<name>A0A7S4UIX5_GUITH</name>
<dbReference type="PROSITE" id="PS00107">
    <property type="entry name" value="PROTEIN_KINASE_ATP"/>
    <property type="match status" value="1"/>
</dbReference>
<dbReference type="InterPro" id="IPR008271">
    <property type="entry name" value="Ser/Thr_kinase_AS"/>
</dbReference>
<evidence type="ECO:0000256" key="8">
    <source>
        <dbReference type="PROSITE-ProRule" id="PRU10141"/>
    </source>
</evidence>
<evidence type="ECO:0000313" key="12">
    <source>
        <dbReference type="EMBL" id="CAE2322832.1"/>
    </source>
</evidence>
<evidence type="ECO:0000256" key="6">
    <source>
        <dbReference type="ARBA" id="ARBA00022840"/>
    </source>
</evidence>
<sequence length="501" mass="55407">MFGMDAGLRKDYDMGPAIGEGSFSIVRLGIRRSNGENVAIKVIDKKSIKFKDNVVQREIATMKLVDHPNCVMLYDIYDDSKHKYLVMELVTGGTVMDRVVEMTHFTEKDAATVTTHVLRALEHLHALGITHRDIKPENLLYKSNDPLSPDYNTVKLADFGLAKFVGVDETMKTTCGTPGYVAPEIIDPKMPFGDGYGPSVDIWSLGIVLYIMLCGFPPFLHESTAVLFQLIRKGEFDFPTPYWDAVSSDAMDLVSKMLVVDAKSRLNAEQCLDHPWISVSGPEAGRTLHSSHHAFMLIRKLQIFDNVDPACMQAVCSCLKVKKFPKGASVIRAGEIGDSMYFINNGVVKVLVEGREIDRLFTGDFFGEIALTVSENRIADVLSVGSSLTKVDVRSVTEETATGDTELFQLLRSDFEDIMLKFPVLKSRLASIGLARVKRQAKIVKMVSSEMQQDEIDNSMPAGTKSAGQGASKKDTIVGRRKGSISDFLQKILCISDTVKQ</sequence>
<dbReference type="InterPro" id="IPR000595">
    <property type="entry name" value="cNMP-bd_dom"/>
</dbReference>
<feature type="binding site" evidence="8">
    <location>
        <position position="41"/>
    </location>
    <ligand>
        <name>ATP</name>
        <dbReference type="ChEBI" id="CHEBI:30616"/>
    </ligand>
</feature>
<dbReference type="InterPro" id="IPR017441">
    <property type="entry name" value="Protein_kinase_ATP_BS"/>
</dbReference>
<dbReference type="Pfam" id="PF00069">
    <property type="entry name" value="Pkinase"/>
    <property type="match status" value="1"/>
</dbReference>
<dbReference type="FunFam" id="1.10.510.10:FF:000571">
    <property type="entry name" value="Maternal embryonic leucine zipper kinase"/>
    <property type="match status" value="1"/>
</dbReference>
<dbReference type="CDD" id="cd00038">
    <property type="entry name" value="CAP_ED"/>
    <property type="match status" value="1"/>
</dbReference>
<protein>
    <recommendedName>
        <fullName evidence="13">cGMP-dependent protein kinase</fullName>
    </recommendedName>
</protein>
<dbReference type="PROSITE" id="PS50011">
    <property type="entry name" value="PROTEIN_KINASE_DOM"/>
    <property type="match status" value="1"/>
</dbReference>
<dbReference type="SMART" id="SM00100">
    <property type="entry name" value="cNMP"/>
    <property type="match status" value="1"/>
</dbReference>
<dbReference type="InterPro" id="IPR000719">
    <property type="entry name" value="Prot_kinase_dom"/>
</dbReference>
<dbReference type="PROSITE" id="PS00888">
    <property type="entry name" value="CNMP_BINDING_1"/>
    <property type="match status" value="1"/>
</dbReference>
<feature type="region of interest" description="Disordered" evidence="9">
    <location>
        <begin position="454"/>
        <end position="476"/>
    </location>
</feature>
<evidence type="ECO:0008006" key="13">
    <source>
        <dbReference type="Google" id="ProtNLM"/>
    </source>
</evidence>
<dbReference type="GO" id="GO:0004674">
    <property type="term" value="F:protein serine/threonine kinase activity"/>
    <property type="evidence" value="ECO:0007669"/>
    <property type="project" value="UniProtKB-KW"/>
</dbReference>
<dbReference type="InterPro" id="IPR011009">
    <property type="entry name" value="Kinase-like_dom_sf"/>
</dbReference>
<dbReference type="EMBL" id="HBKN01036368">
    <property type="protein sequence ID" value="CAE2322832.1"/>
    <property type="molecule type" value="Transcribed_RNA"/>
</dbReference>
<dbReference type="CDD" id="cd05117">
    <property type="entry name" value="STKc_CAMK"/>
    <property type="match status" value="1"/>
</dbReference>
<dbReference type="InterPro" id="IPR014710">
    <property type="entry name" value="RmlC-like_jellyroll"/>
</dbReference>
<evidence type="ECO:0000256" key="5">
    <source>
        <dbReference type="ARBA" id="ARBA00022777"/>
    </source>
</evidence>
<gene>
    <name evidence="12" type="ORF">GTHE00462_LOCUS28419</name>
</gene>